<dbReference type="EMBL" id="QZBZ01000551">
    <property type="protein sequence ID" value="TIA28646.1"/>
    <property type="molecule type" value="Genomic_DNA"/>
</dbReference>
<evidence type="ECO:0000313" key="3">
    <source>
        <dbReference type="EMBL" id="TIA28646.1"/>
    </source>
</evidence>
<feature type="compositionally biased region" description="Polar residues" evidence="1">
    <location>
        <begin position="205"/>
        <end position="224"/>
    </location>
</feature>
<feature type="chain" id="PRO_5020753053" description="Ubiquitin 3 binding protein But2 C-terminal domain-containing protein" evidence="2">
    <location>
        <begin position="21"/>
        <end position="355"/>
    </location>
</feature>
<protein>
    <recommendedName>
        <fullName evidence="5">Ubiquitin 3 binding protein But2 C-terminal domain-containing protein</fullName>
    </recommendedName>
</protein>
<comment type="caution">
    <text evidence="3">The sequence shown here is derived from an EMBL/GenBank/DDBJ whole genome shotgun (WGS) entry which is preliminary data.</text>
</comment>
<evidence type="ECO:0000313" key="4">
    <source>
        <dbReference type="Proteomes" id="UP000308724"/>
    </source>
</evidence>
<sequence length="355" mass="36588">MIRAYYFWVALFTLMRSAFSEKADCGDGLELNTRQGDQSTFSIPLNETCSAALITFSDGTDLVLDLRTNSSCPYASSEAQTFTTVIGSDTPEGVATLTFQCSGQIYCMSIDVVAANISDSQTSIHSVCVNTTETALESLGAVAGATQASGVSNGSMPEGSMMTSTTIRSSSSQALEGNSSMTKALLGSSTGFSTIRGASELGNATNATGLNNSDSGLPSPQSGPIVSDGTTFTTTAMVATFSSGTSYPPTFQTAMASLDKSDTIVPTASITAPSSVGNTTIPTATSLIDGNDLYPIETANQLLEESQPVESNYIENPTVLPTSPQPLGNGTTMNLPTQAAGQDPSTCACYPLPTP</sequence>
<dbReference type="AlphaFoldDB" id="A0A4T0B3L5"/>
<proteinExistence type="predicted"/>
<feature type="signal peptide" evidence="2">
    <location>
        <begin position="1"/>
        <end position="20"/>
    </location>
</feature>
<organism evidence="3 4">
    <name type="scientific">Aureobasidium pullulans</name>
    <name type="common">Black yeast</name>
    <name type="synonym">Pullularia pullulans</name>
    <dbReference type="NCBI Taxonomy" id="5580"/>
    <lineage>
        <taxon>Eukaryota</taxon>
        <taxon>Fungi</taxon>
        <taxon>Dikarya</taxon>
        <taxon>Ascomycota</taxon>
        <taxon>Pezizomycotina</taxon>
        <taxon>Dothideomycetes</taxon>
        <taxon>Dothideomycetidae</taxon>
        <taxon>Dothideales</taxon>
        <taxon>Saccotheciaceae</taxon>
        <taxon>Aureobasidium</taxon>
    </lineage>
</organism>
<keyword evidence="2" id="KW-0732">Signal</keyword>
<evidence type="ECO:0000256" key="2">
    <source>
        <dbReference type="SAM" id="SignalP"/>
    </source>
</evidence>
<evidence type="ECO:0000256" key="1">
    <source>
        <dbReference type="SAM" id="MobiDB-lite"/>
    </source>
</evidence>
<gene>
    <name evidence="3" type="ORF">D6C78_10645</name>
</gene>
<feature type="region of interest" description="Disordered" evidence="1">
    <location>
        <begin position="205"/>
        <end position="228"/>
    </location>
</feature>
<evidence type="ECO:0008006" key="5">
    <source>
        <dbReference type="Google" id="ProtNLM"/>
    </source>
</evidence>
<name>A0A4T0B3L5_AURPU</name>
<reference evidence="3 4" key="1">
    <citation type="submission" date="2018-10" db="EMBL/GenBank/DDBJ databases">
        <title>Fifty Aureobasidium pullulans genomes reveal a recombining polyextremotolerant generalist.</title>
        <authorList>
            <person name="Gostincar C."/>
            <person name="Turk M."/>
            <person name="Zajc J."/>
            <person name="Gunde-Cimerman N."/>
        </authorList>
    </citation>
    <scope>NUCLEOTIDE SEQUENCE [LARGE SCALE GENOMIC DNA]</scope>
    <source>
        <strain evidence="3 4">EXF-1645</strain>
    </source>
</reference>
<dbReference type="Proteomes" id="UP000308724">
    <property type="component" value="Unassembled WGS sequence"/>
</dbReference>
<accession>A0A4T0B3L5</accession>